<feature type="compositionally biased region" description="Polar residues" evidence="1">
    <location>
        <begin position="259"/>
        <end position="291"/>
    </location>
</feature>
<evidence type="ECO:0000313" key="3">
    <source>
        <dbReference type="Proteomes" id="UP001198630"/>
    </source>
</evidence>
<comment type="caution">
    <text evidence="2">The sequence shown here is derived from an EMBL/GenBank/DDBJ whole genome shotgun (WGS) entry which is preliminary data.</text>
</comment>
<sequence>MPGTSQGSAHPETHPTTYTFILGASTDTDDSDLPLPQPFTDAEWDAIVAAAVANVAAMEAAETQDHPDEDAVDDLLDAQPPGTGAALSLPVPAGACARVPTWHSRRYWLTLCEWIVTHTERGRAALTRHGIAAQTFLRVCAAHAYYAESATGRHVCAALATLATNDSLSVDQLKRGRRALKTLDLGVELARGKKLNATERQAAARLHSQVHGQLPARPQIGAASVWALSAPAWAVETMPAPPTPRQQPRRRPRQRTTRSAPKSGTSATRSISPTQRSSLASAPQSPSGSLSLCLSVRKDHQARTRAGEKTSTPTTSRPLALQRAAAQLIDRVPALRTIVGIDEATGRRRGHIGSVCDLLTDAGIDTDRWTGIDIAHALNHDGTTRGWTWPTAHAMTSPLRMVAFRLSRLDWSGPSPTELKIHGRTHKDETPTDAAHRMIKTRHRALVATSIPQARPATGEHRRAMREQLATDLAAKRTAAPRCAR</sequence>
<dbReference type="Proteomes" id="UP001198630">
    <property type="component" value="Unassembled WGS sequence"/>
</dbReference>
<organism evidence="2 3">
    <name type="scientific">Rhodococcus rhodochrous</name>
    <dbReference type="NCBI Taxonomy" id="1829"/>
    <lineage>
        <taxon>Bacteria</taxon>
        <taxon>Bacillati</taxon>
        <taxon>Actinomycetota</taxon>
        <taxon>Actinomycetes</taxon>
        <taxon>Mycobacteriales</taxon>
        <taxon>Nocardiaceae</taxon>
        <taxon>Rhodococcus</taxon>
    </lineage>
</organism>
<feature type="compositionally biased region" description="Basic residues" evidence="1">
    <location>
        <begin position="247"/>
        <end position="256"/>
    </location>
</feature>
<name>A0AAW4XM38_RHORH</name>
<dbReference type="RefSeq" id="WP_230792378.1">
    <property type="nucleotide sequence ID" value="NZ_JAJNCO010000019.1"/>
</dbReference>
<proteinExistence type="predicted"/>
<reference evidence="2" key="1">
    <citation type="submission" date="2021-11" db="EMBL/GenBank/DDBJ databases">
        <title>Development of a sustainable strategy for remediation of hydrocarbon-contaminated territories based on the waste exchange concept.</title>
        <authorList>
            <person name="Elkin A."/>
        </authorList>
    </citation>
    <scope>NUCLEOTIDE SEQUENCE</scope>
    <source>
        <strain evidence="2">IEGM 757</strain>
    </source>
</reference>
<feature type="region of interest" description="Disordered" evidence="1">
    <location>
        <begin position="236"/>
        <end position="291"/>
    </location>
</feature>
<evidence type="ECO:0000256" key="1">
    <source>
        <dbReference type="SAM" id="MobiDB-lite"/>
    </source>
</evidence>
<evidence type="ECO:0008006" key="4">
    <source>
        <dbReference type="Google" id="ProtNLM"/>
    </source>
</evidence>
<evidence type="ECO:0000313" key="2">
    <source>
        <dbReference type="EMBL" id="MCD2114304.1"/>
    </source>
</evidence>
<gene>
    <name evidence="2" type="ORF">LQ384_24655</name>
</gene>
<accession>A0AAW4XM38</accession>
<dbReference type="EMBL" id="JAJNCO010000019">
    <property type="protein sequence ID" value="MCD2114304.1"/>
    <property type="molecule type" value="Genomic_DNA"/>
</dbReference>
<protein>
    <recommendedName>
        <fullName evidence="4">DUF222 domain-containing protein</fullName>
    </recommendedName>
</protein>
<dbReference type="AlphaFoldDB" id="A0AAW4XM38"/>